<dbReference type="PROSITE" id="PS50174">
    <property type="entry name" value="G_PATCH"/>
    <property type="match status" value="1"/>
</dbReference>
<name>D8Q9K7_SCHCM</name>
<feature type="compositionally biased region" description="Low complexity" evidence="4">
    <location>
        <begin position="124"/>
        <end position="133"/>
    </location>
</feature>
<feature type="region of interest" description="Disordered" evidence="4">
    <location>
        <begin position="1"/>
        <end position="107"/>
    </location>
</feature>
<accession>D8Q9K7</accession>
<dbReference type="STRING" id="578458.D8Q9K7"/>
<proteinExistence type="inferred from homology"/>
<dbReference type="HOGENOM" id="CLU_045413_0_0_1"/>
<feature type="compositionally biased region" description="Acidic residues" evidence="4">
    <location>
        <begin position="63"/>
        <end position="76"/>
    </location>
</feature>
<dbReference type="GO" id="GO:0003676">
    <property type="term" value="F:nucleic acid binding"/>
    <property type="evidence" value="ECO:0007669"/>
    <property type="project" value="InterPro"/>
</dbReference>
<dbReference type="InterPro" id="IPR000467">
    <property type="entry name" value="G_patch_dom"/>
</dbReference>
<dbReference type="GO" id="GO:0005681">
    <property type="term" value="C:spliceosomal complex"/>
    <property type="evidence" value="ECO:0007669"/>
    <property type="project" value="TreeGrafter"/>
</dbReference>
<dbReference type="GO" id="GO:0000398">
    <property type="term" value="P:mRNA splicing, via spliceosome"/>
    <property type="evidence" value="ECO:0007669"/>
    <property type="project" value="InterPro"/>
</dbReference>
<feature type="compositionally biased region" description="Basic and acidic residues" evidence="4">
    <location>
        <begin position="307"/>
        <end position="438"/>
    </location>
</feature>
<dbReference type="EMBL" id="GL377308">
    <property type="protein sequence ID" value="EFI95679.1"/>
    <property type="molecule type" value="Genomic_DNA"/>
</dbReference>
<keyword evidence="3" id="KW-0539">Nucleus</keyword>
<dbReference type="VEuPathDB" id="FungiDB:SCHCODRAFT_02631685"/>
<comment type="subcellular location">
    <subcellularLocation>
        <location evidence="1">Nucleus</location>
    </subcellularLocation>
</comment>
<dbReference type="InParanoid" id="D8Q9K7"/>
<feature type="compositionally biased region" description="Basic and acidic residues" evidence="4">
    <location>
        <begin position="288"/>
        <end position="297"/>
    </location>
</feature>
<evidence type="ECO:0000256" key="3">
    <source>
        <dbReference type="ARBA" id="ARBA00023242"/>
    </source>
</evidence>
<evidence type="ECO:0000256" key="1">
    <source>
        <dbReference type="ARBA" id="ARBA00004123"/>
    </source>
</evidence>
<reference evidence="6 7" key="1">
    <citation type="journal article" date="2010" name="Nat. Biotechnol.">
        <title>Genome sequence of the model mushroom Schizophyllum commune.</title>
        <authorList>
            <person name="Ohm R.A."/>
            <person name="de Jong J.F."/>
            <person name="Lugones L.G."/>
            <person name="Aerts A."/>
            <person name="Kothe E."/>
            <person name="Stajich J.E."/>
            <person name="de Vries R.P."/>
            <person name="Record E."/>
            <person name="Levasseur A."/>
            <person name="Baker S.E."/>
            <person name="Bartholomew K.A."/>
            <person name="Coutinho P.M."/>
            <person name="Erdmann S."/>
            <person name="Fowler T.J."/>
            <person name="Gathman A.C."/>
            <person name="Lombard V."/>
            <person name="Henrissat B."/>
            <person name="Knabe N."/>
            <person name="Kuees U."/>
            <person name="Lilly W.W."/>
            <person name="Lindquist E."/>
            <person name="Lucas S."/>
            <person name="Magnuson J.K."/>
            <person name="Piumi F."/>
            <person name="Raudaskoski M."/>
            <person name="Salamov A."/>
            <person name="Schmutz J."/>
            <person name="Schwarze F.W.M.R."/>
            <person name="vanKuyk P.A."/>
            <person name="Horton J.S."/>
            <person name="Grigoriev I.V."/>
            <person name="Woesten H.A.B."/>
        </authorList>
    </citation>
    <scope>NUCLEOTIDE SEQUENCE [LARGE SCALE GENOMIC DNA]</scope>
    <source>
        <strain evidence="7">H4-8 / FGSC 9210</strain>
    </source>
</reference>
<evidence type="ECO:0000259" key="5">
    <source>
        <dbReference type="PROSITE" id="PS50174"/>
    </source>
</evidence>
<dbReference type="Pfam" id="PF12656">
    <property type="entry name" value="G-patch_2"/>
    <property type="match status" value="1"/>
</dbReference>
<evidence type="ECO:0000256" key="4">
    <source>
        <dbReference type="SAM" id="MobiDB-lite"/>
    </source>
</evidence>
<feature type="region of interest" description="Disordered" evidence="4">
    <location>
        <begin position="288"/>
        <end position="438"/>
    </location>
</feature>
<dbReference type="PANTHER" id="PTHR15818">
    <property type="entry name" value="G PATCH AND KOW-CONTAINING"/>
    <property type="match status" value="1"/>
</dbReference>
<dbReference type="InterPro" id="IPR045166">
    <property type="entry name" value="Spp2-like"/>
</dbReference>
<sequence>MSQKVSFTVRRPTPVSRDNSSGPESDGSGFKVPGLPRHLKNESVPGSPLAQSASTSPRRYIDSSDEEDEEAVELVDEFDKIGGARRSVRDKAKAAPKGPLVIQPAPNRDWRELARRRRGQFVPASAAATTGADGSVGGLGTRDTINTGPVLAGLQVKHREVKVEGDDVTVKEEEETTAMAVDEETDDQKALRAILATADGRTQEDGPVIDVIRPVSEAEALKQDVDELPDQATLEDYERVPVSQFGAALLRGMGWKEGMAATRKPGRGMVEPYMPEARPALLGIGAKEQEVYDDGSKKPAYKKRPDKRYVPVIKKEREESQPRNDRERDGKSERRRDRSYSPRRSDREDRRGDRDDKYRSRDRDRDDKYRDRDDKYREDKYKDRDDKYRDRDSKYRDRDDSKYREREDSSRRKEKDYHDDRERRRDRSRDATRRRRDY</sequence>
<feature type="region of interest" description="Disordered" evidence="4">
    <location>
        <begin position="121"/>
        <end position="142"/>
    </location>
</feature>
<dbReference type="eggNOG" id="ENOG502RZY8">
    <property type="taxonomic scope" value="Eukaryota"/>
</dbReference>
<evidence type="ECO:0000313" key="7">
    <source>
        <dbReference type="Proteomes" id="UP000007431"/>
    </source>
</evidence>
<gene>
    <name evidence="6" type="ORF">SCHCODRAFT_69032</name>
</gene>
<evidence type="ECO:0000256" key="2">
    <source>
        <dbReference type="ARBA" id="ARBA00008576"/>
    </source>
</evidence>
<feature type="domain" description="G-patch" evidence="5">
    <location>
        <begin position="242"/>
        <end position="289"/>
    </location>
</feature>
<comment type="similarity">
    <text evidence="2">Belongs to the SPP2 family.</text>
</comment>
<keyword evidence="7" id="KW-1185">Reference proteome</keyword>
<dbReference type="Proteomes" id="UP000007431">
    <property type="component" value="Unassembled WGS sequence"/>
</dbReference>
<dbReference type="PANTHER" id="PTHR15818:SF2">
    <property type="entry name" value="G-PATCH DOMAIN AND KOW MOTIFS-CONTAINING PROTEIN"/>
    <property type="match status" value="1"/>
</dbReference>
<dbReference type="AlphaFoldDB" id="D8Q9K7"/>
<evidence type="ECO:0000313" key="6">
    <source>
        <dbReference type="EMBL" id="EFI95679.1"/>
    </source>
</evidence>
<organism evidence="7">
    <name type="scientific">Schizophyllum commune (strain H4-8 / FGSC 9210)</name>
    <name type="common">Split gill fungus</name>
    <dbReference type="NCBI Taxonomy" id="578458"/>
    <lineage>
        <taxon>Eukaryota</taxon>
        <taxon>Fungi</taxon>
        <taxon>Dikarya</taxon>
        <taxon>Basidiomycota</taxon>
        <taxon>Agaricomycotina</taxon>
        <taxon>Agaricomycetes</taxon>
        <taxon>Agaricomycetidae</taxon>
        <taxon>Agaricales</taxon>
        <taxon>Schizophyllaceae</taxon>
        <taxon>Schizophyllum</taxon>
    </lineage>
</organism>
<dbReference type="OMA" id="AWGKSAM"/>
<feature type="compositionally biased region" description="Basic and acidic residues" evidence="4">
    <location>
        <begin position="77"/>
        <end position="93"/>
    </location>
</feature>
<protein>
    <recommendedName>
        <fullName evidence="5">G-patch domain-containing protein</fullName>
    </recommendedName>
</protein>
<dbReference type="InterPro" id="IPR026822">
    <property type="entry name" value="Spp2/MOS2_G-patch"/>
</dbReference>